<keyword evidence="2" id="KW-1133">Transmembrane helix</keyword>
<feature type="transmembrane region" description="Helical" evidence="2">
    <location>
        <begin position="142"/>
        <end position="162"/>
    </location>
</feature>
<reference evidence="3 4" key="1">
    <citation type="submission" date="2019-03" db="EMBL/GenBank/DDBJ databases">
        <title>Genomic Encyclopedia of Archaeal and Bacterial Type Strains, Phase II (KMG-II): from individual species to whole genera.</title>
        <authorList>
            <person name="Goeker M."/>
        </authorList>
    </citation>
    <scope>NUCLEOTIDE SEQUENCE [LARGE SCALE GENOMIC DNA]</scope>
    <source>
        <strain evidence="3 4">DSM 45499</strain>
    </source>
</reference>
<accession>A0A4R7V2R8</accession>
<feature type="compositionally biased region" description="Low complexity" evidence="1">
    <location>
        <begin position="1"/>
        <end position="13"/>
    </location>
</feature>
<sequence>MTAPPADRPAPTAHRQLDRPGINAPEETAPNQPPVAAPSAVARRVATPTVAVWRVAARWVAAPSVAAPSVAARRVAVRWVATRRWPARSAVTSLVVVRSALVGLVGVVGVLGVVRVLGGWVWPLLFLGVAILVGTFVGRRPWLTVGMVVATGVLLAVPDGAVGYVGTLWLWIAALVGAAVVLGSARRCVPSGSVVLWHLAVLLPRGERESWRSEVVAVLHACGDRAERRRQVRGFLAAVPSTVVTVWRVRR</sequence>
<protein>
    <submittedName>
        <fullName evidence="3">Uncharacterized protein</fullName>
    </submittedName>
</protein>
<feature type="region of interest" description="Disordered" evidence="1">
    <location>
        <begin position="1"/>
        <end position="39"/>
    </location>
</feature>
<evidence type="ECO:0000256" key="1">
    <source>
        <dbReference type="SAM" id="MobiDB-lite"/>
    </source>
</evidence>
<evidence type="ECO:0000313" key="3">
    <source>
        <dbReference type="EMBL" id="TDV43663.1"/>
    </source>
</evidence>
<organism evidence="3 4">
    <name type="scientific">Actinophytocola oryzae</name>
    <dbReference type="NCBI Taxonomy" id="502181"/>
    <lineage>
        <taxon>Bacteria</taxon>
        <taxon>Bacillati</taxon>
        <taxon>Actinomycetota</taxon>
        <taxon>Actinomycetes</taxon>
        <taxon>Pseudonocardiales</taxon>
        <taxon>Pseudonocardiaceae</taxon>
    </lineage>
</organism>
<feature type="transmembrane region" description="Helical" evidence="2">
    <location>
        <begin position="91"/>
        <end position="114"/>
    </location>
</feature>
<keyword evidence="2" id="KW-0472">Membrane</keyword>
<gene>
    <name evidence="3" type="ORF">CLV71_115125</name>
</gene>
<proteinExistence type="predicted"/>
<dbReference type="Proteomes" id="UP000294927">
    <property type="component" value="Unassembled WGS sequence"/>
</dbReference>
<evidence type="ECO:0000256" key="2">
    <source>
        <dbReference type="SAM" id="Phobius"/>
    </source>
</evidence>
<dbReference type="AlphaFoldDB" id="A0A4R7V2R8"/>
<keyword evidence="2" id="KW-0812">Transmembrane</keyword>
<comment type="caution">
    <text evidence="3">The sequence shown here is derived from an EMBL/GenBank/DDBJ whole genome shotgun (WGS) entry which is preliminary data.</text>
</comment>
<feature type="transmembrane region" description="Helical" evidence="2">
    <location>
        <begin position="168"/>
        <end position="185"/>
    </location>
</feature>
<name>A0A4R7V2R8_9PSEU</name>
<keyword evidence="4" id="KW-1185">Reference proteome</keyword>
<feature type="transmembrane region" description="Helical" evidence="2">
    <location>
        <begin position="120"/>
        <end position="137"/>
    </location>
</feature>
<dbReference type="EMBL" id="SOCP01000015">
    <property type="protein sequence ID" value="TDV43663.1"/>
    <property type="molecule type" value="Genomic_DNA"/>
</dbReference>
<evidence type="ECO:0000313" key="4">
    <source>
        <dbReference type="Proteomes" id="UP000294927"/>
    </source>
</evidence>